<feature type="chain" id="PRO_5042049403" description="PAR1 protein" evidence="2">
    <location>
        <begin position="24"/>
        <end position="348"/>
    </location>
</feature>
<evidence type="ECO:0000256" key="2">
    <source>
        <dbReference type="SAM" id="SignalP"/>
    </source>
</evidence>
<gene>
    <name evidence="3" type="ORF">POM88_006693</name>
</gene>
<dbReference type="Proteomes" id="UP001237642">
    <property type="component" value="Unassembled WGS sequence"/>
</dbReference>
<proteinExistence type="predicted"/>
<comment type="caution">
    <text evidence="3">The sequence shown here is derived from an EMBL/GenBank/DDBJ whole genome shotgun (WGS) entry which is preliminary data.</text>
</comment>
<reference evidence="3" key="2">
    <citation type="submission" date="2023-05" db="EMBL/GenBank/DDBJ databases">
        <authorList>
            <person name="Schelkunov M.I."/>
        </authorList>
    </citation>
    <scope>NUCLEOTIDE SEQUENCE</scope>
    <source>
        <strain evidence="3">Hsosn_3</strain>
        <tissue evidence="3">Leaf</tissue>
    </source>
</reference>
<keyword evidence="4" id="KW-1185">Reference proteome</keyword>
<dbReference type="Pfam" id="PF06521">
    <property type="entry name" value="PAR1"/>
    <property type="match status" value="1"/>
</dbReference>
<dbReference type="PANTHER" id="PTHR33649:SF4">
    <property type="entry name" value="PAR1 PROTEIN"/>
    <property type="match status" value="1"/>
</dbReference>
<evidence type="ECO:0000256" key="1">
    <source>
        <dbReference type="SAM" id="MobiDB-lite"/>
    </source>
</evidence>
<reference evidence="3" key="1">
    <citation type="submission" date="2023-02" db="EMBL/GenBank/DDBJ databases">
        <title>Genome of toxic invasive species Heracleum sosnowskyi carries increased number of genes despite the absence of recent whole-genome duplications.</title>
        <authorList>
            <person name="Schelkunov M."/>
            <person name="Shtratnikova V."/>
            <person name="Makarenko M."/>
            <person name="Klepikova A."/>
            <person name="Omelchenko D."/>
            <person name="Novikova G."/>
            <person name="Obukhova E."/>
            <person name="Bogdanov V."/>
            <person name="Penin A."/>
            <person name="Logacheva M."/>
        </authorList>
    </citation>
    <scope>NUCLEOTIDE SEQUENCE</scope>
    <source>
        <strain evidence="3">Hsosn_3</strain>
        <tissue evidence="3">Leaf</tissue>
    </source>
</reference>
<sequence length="348" mass="37054">MSSSNKLPLILFFASLLFRTTLGEIICEELSKEVCAFSISSSGKRCLLENVETKKGVEYQCTTSDVIVGRMAEHIETDACVNACGVHRTAVGISSDSLLEPQFTDKLCSAYCYHNCPNIIDLYFNLAAGEGVYLPDLCEKQKVNPHRAMQVLMNYVHVRAVSSNYEDEDDALSPSSENDGTEADAPAPSDTSDETEEDGPAPSSETAEIEEDVLAPSSKVYETEEDAPAPSSESTENEEDGPAPSSESAENEEDAPAPSSSETAENEEDALAPSSESAENEKAVPSLLSGSAEDEEDAPAPISESEEGEEGAPAPTPASINDEAEENAPAPAIKDYEVEEDAASPNYS</sequence>
<feature type="region of interest" description="Disordered" evidence="1">
    <location>
        <begin position="165"/>
        <end position="348"/>
    </location>
</feature>
<evidence type="ECO:0000313" key="3">
    <source>
        <dbReference type="EMBL" id="KAK1396830.1"/>
    </source>
</evidence>
<feature type="signal peptide" evidence="2">
    <location>
        <begin position="1"/>
        <end position="23"/>
    </location>
</feature>
<name>A0AAD8J333_9APIA</name>
<organism evidence="3 4">
    <name type="scientific">Heracleum sosnowskyi</name>
    <dbReference type="NCBI Taxonomy" id="360622"/>
    <lineage>
        <taxon>Eukaryota</taxon>
        <taxon>Viridiplantae</taxon>
        <taxon>Streptophyta</taxon>
        <taxon>Embryophyta</taxon>
        <taxon>Tracheophyta</taxon>
        <taxon>Spermatophyta</taxon>
        <taxon>Magnoliopsida</taxon>
        <taxon>eudicotyledons</taxon>
        <taxon>Gunneridae</taxon>
        <taxon>Pentapetalae</taxon>
        <taxon>asterids</taxon>
        <taxon>campanulids</taxon>
        <taxon>Apiales</taxon>
        <taxon>Apiaceae</taxon>
        <taxon>Apioideae</taxon>
        <taxon>apioid superclade</taxon>
        <taxon>Tordylieae</taxon>
        <taxon>Tordyliinae</taxon>
        <taxon>Heracleum</taxon>
    </lineage>
</organism>
<dbReference type="PANTHER" id="PTHR33649">
    <property type="entry name" value="PAR1 PROTEIN"/>
    <property type="match status" value="1"/>
</dbReference>
<protein>
    <recommendedName>
        <fullName evidence="5">PAR1 protein</fullName>
    </recommendedName>
</protein>
<dbReference type="EMBL" id="JAUIZM010000002">
    <property type="protein sequence ID" value="KAK1396830.1"/>
    <property type="molecule type" value="Genomic_DNA"/>
</dbReference>
<dbReference type="InterPro" id="IPR009489">
    <property type="entry name" value="PAR1"/>
</dbReference>
<evidence type="ECO:0008006" key="5">
    <source>
        <dbReference type="Google" id="ProtNLM"/>
    </source>
</evidence>
<dbReference type="AlphaFoldDB" id="A0AAD8J333"/>
<keyword evidence="2" id="KW-0732">Signal</keyword>
<accession>A0AAD8J333</accession>
<feature type="compositionally biased region" description="Acidic residues" evidence="1">
    <location>
        <begin position="292"/>
        <end position="310"/>
    </location>
</feature>
<evidence type="ECO:0000313" key="4">
    <source>
        <dbReference type="Proteomes" id="UP001237642"/>
    </source>
</evidence>